<dbReference type="Pfam" id="PF24410">
    <property type="entry name" value="wHTH-HSP90_Na-assoc"/>
    <property type="match status" value="2"/>
</dbReference>
<feature type="domain" description="wHTH-Hsp90 Na associated" evidence="1">
    <location>
        <begin position="114"/>
        <end position="158"/>
    </location>
</feature>
<dbReference type="EMBL" id="CP047020">
    <property type="protein sequence ID" value="QHA06817.1"/>
    <property type="molecule type" value="Genomic_DNA"/>
</dbReference>
<protein>
    <recommendedName>
        <fullName evidence="1">wHTH-Hsp90 Na associated domain-containing protein</fullName>
    </recommendedName>
</protein>
<dbReference type="RefSeq" id="WP_158924722.1">
    <property type="nucleotide sequence ID" value="NZ_CP047020.1"/>
</dbReference>
<keyword evidence="3" id="KW-1185">Reference proteome</keyword>
<evidence type="ECO:0000259" key="1">
    <source>
        <dbReference type="Pfam" id="PF24410"/>
    </source>
</evidence>
<proteinExistence type="predicted"/>
<evidence type="ECO:0000313" key="2">
    <source>
        <dbReference type="EMBL" id="QHA06817.1"/>
    </source>
</evidence>
<organism evidence="2 3">
    <name type="scientific">Streptomyces broussonetiae</name>
    <dbReference type="NCBI Taxonomy" id="2686304"/>
    <lineage>
        <taxon>Bacteria</taxon>
        <taxon>Bacillati</taxon>
        <taxon>Actinomycetota</taxon>
        <taxon>Actinomycetes</taxon>
        <taxon>Kitasatosporales</taxon>
        <taxon>Streptomycetaceae</taxon>
        <taxon>Streptomyces</taxon>
    </lineage>
</organism>
<dbReference type="InterPro" id="IPR056507">
    <property type="entry name" value="wHTH-HSP90_Na-assoc"/>
</dbReference>
<feature type="domain" description="wHTH-Hsp90 Na associated" evidence="1">
    <location>
        <begin position="46"/>
        <end position="96"/>
    </location>
</feature>
<name>A0A6I6NFQ3_9ACTN</name>
<accession>A0A6I6NFQ3</accession>
<reference evidence="2 3" key="1">
    <citation type="submission" date="2019-12" db="EMBL/GenBank/DDBJ databases">
        <title>Streptomyces sp. strain T44 isolated from rhizosphere soil of Broussonetia papyrifera.</title>
        <authorList>
            <person name="Mo P."/>
        </authorList>
    </citation>
    <scope>NUCLEOTIDE SEQUENCE [LARGE SCALE GENOMIC DNA]</scope>
    <source>
        <strain evidence="2 3">T44</strain>
    </source>
</reference>
<dbReference type="AlphaFoldDB" id="A0A6I6NFQ3"/>
<evidence type="ECO:0000313" key="3">
    <source>
        <dbReference type="Proteomes" id="UP000436138"/>
    </source>
</evidence>
<dbReference type="Proteomes" id="UP000436138">
    <property type="component" value="Chromosome"/>
</dbReference>
<dbReference type="KEGG" id="sbro:GQF42_29145"/>
<gene>
    <name evidence="2" type="ORF">GQF42_29145</name>
</gene>
<sequence length="215" mass="23082">MPTATGPRRQAESSNTSITELAAVWRGLGVEVPDEVIDVALPAATGDLILLWDLEDEEAGRLGPGEIVPPGRIAEAAVEPGLRVPEVCSRLQDRGFPVSLRVPAHQDDLDGQLLDAMGPCSWWGVATGDAMPFAHIVVAARDLHRSPRELAERLASYGVPPSCPDLPDGLSFSRTLDLLLVSKTVDHYLGDSEVSLQHLVHRATGRRPSLRSSHG</sequence>